<comment type="caution">
    <text evidence="2">The sequence shown here is derived from an EMBL/GenBank/DDBJ whole genome shotgun (WGS) entry which is preliminary data.</text>
</comment>
<name>A0A811UF01_CERCA</name>
<evidence type="ECO:0000313" key="3">
    <source>
        <dbReference type="Proteomes" id="UP000606786"/>
    </source>
</evidence>
<reference evidence="2" key="1">
    <citation type="submission" date="2020-11" db="EMBL/GenBank/DDBJ databases">
        <authorList>
            <person name="Whitehead M."/>
        </authorList>
    </citation>
    <scope>NUCLEOTIDE SEQUENCE</scope>
    <source>
        <strain evidence="2">EGII</strain>
    </source>
</reference>
<keyword evidence="3" id="KW-1185">Reference proteome</keyword>
<accession>A0A811UF01</accession>
<organism evidence="2 3">
    <name type="scientific">Ceratitis capitata</name>
    <name type="common">Mediterranean fruit fly</name>
    <name type="synonym">Tephritis capitata</name>
    <dbReference type="NCBI Taxonomy" id="7213"/>
    <lineage>
        <taxon>Eukaryota</taxon>
        <taxon>Metazoa</taxon>
        <taxon>Ecdysozoa</taxon>
        <taxon>Arthropoda</taxon>
        <taxon>Hexapoda</taxon>
        <taxon>Insecta</taxon>
        <taxon>Pterygota</taxon>
        <taxon>Neoptera</taxon>
        <taxon>Endopterygota</taxon>
        <taxon>Diptera</taxon>
        <taxon>Brachycera</taxon>
        <taxon>Muscomorpha</taxon>
        <taxon>Tephritoidea</taxon>
        <taxon>Tephritidae</taxon>
        <taxon>Ceratitis</taxon>
        <taxon>Ceratitis</taxon>
    </lineage>
</organism>
<keyword evidence="1" id="KW-1133">Transmembrane helix</keyword>
<sequence>MVGACDKTEWIQTRRPAAWNSAGRQLAISGNQAVTQTGHTHQIWRAYEPFAPIINNIRVHARILLGILVVTLPVVVAAVAMAVAQSVVVAIRASASIQEALLSSADRVLLISCTQRPRSKHWGRAMS</sequence>
<keyword evidence="1" id="KW-0472">Membrane</keyword>
<protein>
    <submittedName>
        <fullName evidence="2">(Mediterranean fruit fly) hypothetical protein</fullName>
    </submittedName>
</protein>
<feature type="transmembrane region" description="Helical" evidence="1">
    <location>
        <begin position="63"/>
        <end position="84"/>
    </location>
</feature>
<evidence type="ECO:0000313" key="2">
    <source>
        <dbReference type="EMBL" id="CAD6995813.1"/>
    </source>
</evidence>
<dbReference type="Proteomes" id="UP000606786">
    <property type="component" value="Unassembled WGS sequence"/>
</dbReference>
<proteinExistence type="predicted"/>
<dbReference type="EMBL" id="CAJHJT010000001">
    <property type="protein sequence ID" value="CAD6995813.1"/>
    <property type="molecule type" value="Genomic_DNA"/>
</dbReference>
<keyword evidence="1" id="KW-0812">Transmembrane</keyword>
<evidence type="ECO:0000256" key="1">
    <source>
        <dbReference type="SAM" id="Phobius"/>
    </source>
</evidence>
<dbReference type="AlphaFoldDB" id="A0A811UF01"/>
<gene>
    <name evidence="2" type="ORF">CCAP1982_LOCUS4517</name>
</gene>